<dbReference type="Proteomes" id="UP000789831">
    <property type="component" value="Unassembled WGS sequence"/>
</dbReference>
<dbReference type="AlphaFoldDB" id="A0A9N9BWY7"/>
<proteinExistence type="predicted"/>
<accession>A0A9N9BWY7</accession>
<keyword evidence="2" id="KW-1185">Reference proteome</keyword>
<sequence>MSSDMKDIAVKFNTFSVVNKCADFKEETVYKVQSNDITEASDKYCRYHAGKLLYEEHHGALQDELQALVYLHETADYLPARSKIFEDAIRASEKNASSLYGNIMWNGEHRKQIDSAKAVEMYKVSRSRGNEKAGEILKRIEAIKFTLWKKPLHKIRDFKW</sequence>
<reference evidence="1" key="1">
    <citation type="submission" date="2021-06" db="EMBL/GenBank/DDBJ databases">
        <authorList>
            <person name="Kallberg Y."/>
            <person name="Tangrot J."/>
            <person name="Rosling A."/>
        </authorList>
    </citation>
    <scope>NUCLEOTIDE SEQUENCE</scope>
    <source>
        <strain evidence="1">MT106</strain>
    </source>
</reference>
<protein>
    <submittedName>
        <fullName evidence="1">8881_t:CDS:1</fullName>
    </submittedName>
</protein>
<comment type="caution">
    <text evidence="1">The sequence shown here is derived from an EMBL/GenBank/DDBJ whole genome shotgun (WGS) entry which is preliminary data.</text>
</comment>
<dbReference type="EMBL" id="CAJVPL010001606">
    <property type="protein sequence ID" value="CAG8579582.1"/>
    <property type="molecule type" value="Genomic_DNA"/>
</dbReference>
<organism evidence="1 2">
    <name type="scientific">Ambispora gerdemannii</name>
    <dbReference type="NCBI Taxonomy" id="144530"/>
    <lineage>
        <taxon>Eukaryota</taxon>
        <taxon>Fungi</taxon>
        <taxon>Fungi incertae sedis</taxon>
        <taxon>Mucoromycota</taxon>
        <taxon>Glomeromycotina</taxon>
        <taxon>Glomeromycetes</taxon>
        <taxon>Archaeosporales</taxon>
        <taxon>Ambisporaceae</taxon>
        <taxon>Ambispora</taxon>
    </lineage>
</organism>
<evidence type="ECO:0000313" key="2">
    <source>
        <dbReference type="Proteomes" id="UP000789831"/>
    </source>
</evidence>
<evidence type="ECO:0000313" key="1">
    <source>
        <dbReference type="EMBL" id="CAG8579582.1"/>
    </source>
</evidence>
<name>A0A9N9BWY7_9GLOM</name>
<gene>
    <name evidence="1" type="ORF">AGERDE_LOCUS8053</name>
</gene>